<dbReference type="AlphaFoldDB" id="F5YD74"/>
<dbReference type="OrthoDB" id="9797543at2"/>
<dbReference type="KEGG" id="taz:TREAZ_2739"/>
<proteinExistence type="predicted"/>
<organism evidence="2 3">
    <name type="scientific">Leadbettera azotonutricia (strain ATCC BAA-888 / DSM 13862 / ZAS-9)</name>
    <name type="common">Treponema azotonutricium</name>
    <dbReference type="NCBI Taxonomy" id="545695"/>
    <lineage>
        <taxon>Bacteria</taxon>
        <taxon>Pseudomonadati</taxon>
        <taxon>Spirochaetota</taxon>
        <taxon>Spirochaetia</taxon>
        <taxon>Spirochaetales</taxon>
        <taxon>Breznakiellaceae</taxon>
        <taxon>Leadbettera</taxon>
    </lineage>
</organism>
<dbReference type="eggNOG" id="COG1426">
    <property type="taxonomic scope" value="Bacteria"/>
</dbReference>
<keyword evidence="3" id="KW-1185">Reference proteome</keyword>
<dbReference type="InterPro" id="IPR001387">
    <property type="entry name" value="Cro/C1-type_HTH"/>
</dbReference>
<protein>
    <recommendedName>
        <fullName evidence="4">HTH cro/C1-type domain-containing protein</fullName>
    </recommendedName>
</protein>
<dbReference type="Pfam" id="PF13413">
    <property type="entry name" value="HTH_25"/>
    <property type="match status" value="1"/>
</dbReference>
<dbReference type="EMBL" id="CP001841">
    <property type="protein sequence ID" value="AEF83113.1"/>
    <property type="molecule type" value="Genomic_DNA"/>
</dbReference>
<dbReference type="InterPro" id="IPR050400">
    <property type="entry name" value="Bact_Cytoskel_RodZ"/>
</dbReference>
<evidence type="ECO:0000256" key="1">
    <source>
        <dbReference type="SAM" id="Phobius"/>
    </source>
</evidence>
<keyword evidence="1" id="KW-1133">Transmembrane helix</keyword>
<evidence type="ECO:0000313" key="3">
    <source>
        <dbReference type="Proteomes" id="UP000009222"/>
    </source>
</evidence>
<dbReference type="SUPFAM" id="SSF47413">
    <property type="entry name" value="lambda repressor-like DNA-binding domains"/>
    <property type="match status" value="1"/>
</dbReference>
<dbReference type="PANTHER" id="PTHR34475">
    <property type="match status" value="1"/>
</dbReference>
<reference evidence="2 3" key="2">
    <citation type="journal article" date="2011" name="ISME J.">
        <title>RNA-seq reveals cooperative metabolic interactions between two termite-gut spirochete species in co-culture.</title>
        <authorList>
            <person name="Rosenthal A.Z."/>
            <person name="Matson E.G."/>
            <person name="Eldar A."/>
            <person name="Leadbetter J.R."/>
        </authorList>
    </citation>
    <scope>NUCLEOTIDE SEQUENCE [LARGE SCALE GENOMIC DNA]</scope>
    <source>
        <strain evidence="3">ATCC BAA-888 / DSM 13862 / ZAS-9</strain>
    </source>
</reference>
<dbReference type="GO" id="GO:0003677">
    <property type="term" value="F:DNA binding"/>
    <property type="evidence" value="ECO:0007669"/>
    <property type="project" value="InterPro"/>
</dbReference>
<keyword evidence="1" id="KW-0812">Transmembrane</keyword>
<dbReference type="PANTHER" id="PTHR34475:SF1">
    <property type="entry name" value="CYTOSKELETON PROTEIN RODZ"/>
    <property type="match status" value="1"/>
</dbReference>
<dbReference type="Proteomes" id="UP000009222">
    <property type="component" value="Chromosome"/>
</dbReference>
<dbReference type="CDD" id="cd00093">
    <property type="entry name" value="HTH_XRE"/>
    <property type="match status" value="1"/>
</dbReference>
<dbReference type="RefSeq" id="WP_015712795.1">
    <property type="nucleotide sequence ID" value="NC_015577.1"/>
</dbReference>
<dbReference type="InParanoid" id="F5YD74"/>
<reference evidence="3" key="1">
    <citation type="submission" date="2009-12" db="EMBL/GenBank/DDBJ databases">
        <title>Complete sequence of Treponema azotonutricium strain ZAS-9.</title>
        <authorList>
            <person name="Tetu S.G."/>
            <person name="Matson E."/>
            <person name="Ren Q."/>
            <person name="Seshadri R."/>
            <person name="Elbourne L."/>
            <person name="Hassan K.A."/>
            <person name="Durkin A."/>
            <person name="Radune D."/>
            <person name="Mohamoud Y."/>
            <person name="Shay R."/>
            <person name="Jin S."/>
            <person name="Zhang X."/>
            <person name="Lucey K."/>
            <person name="Ballor N.R."/>
            <person name="Ottesen E."/>
            <person name="Rosenthal R."/>
            <person name="Allen A."/>
            <person name="Leadbetter J.R."/>
            <person name="Paulsen I.T."/>
        </authorList>
    </citation>
    <scope>NUCLEOTIDE SEQUENCE [LARGE SCALE GENOMIC DNA]</scope>
    <source>
        <strain evidence="3">ATCC BAA-888 / DSM 13862 / ZAS-9</strain>
    </source>
</reference>
<name>F5YD74_LEAAZ</name>
<sequence>MESLGNKLKTAREAKGYTFDYVSRETNISTRYLDALEKENFEVFPGEPYLLGFLKNYGAYLELNVDELLSLYRSLKIQEQPVPVEQLLKDPFPWGRLIKIAVIAIAVLGLAGGGYLIVSRMPKKEATETAAIRPASEYTMNTDSLERRFYRGDTIFVPLGGNTYKLELASLGDTITIGTPAGPVRLDLGQEVTVNLNNDGAAGLRITAADFVKNDPAPGALLRFELQNPFQSTGAAANAAGASLGQEALNTAAPNSQTVSDSFTSPSAYPFTLQLTFQGYCLFRWEILNEKDRQGRNEQYFQRSDQLNIQAQNTGIRLGVSNAQAAKLQVIGGGKTVPLELGGAGEVVVADVRWVKNEDNLYRLVLVRLE</sequence>
<accession>F5YD74</accession>
<keyword evidence="1" id="KW-0472">Membrane</keyword>
<evidence type="ECO:0008006" key="4">
    <source>
        <dbReference type="Google" id="ProtNLM"/>
    </source>
</evidence>
<dbReference type="STRING" id="545695.TREAZ_2739"/>
<evidence type="ECO:0000313" key="2">
    <source>
        <dbReference type="EMBL" id="AEF83113.1"/>
    </source>
</evidence>
<feature type="transmembrane region" description="Helical" evidence="1">
    <location>
        <begin position="97"/>
        <end position="118"/>
    </location>
</feature>
<dbReference type="HOGENOM" id="CLU_743750_0_0_12"/>
<dbReference type="Gene3D" id="1.10.260.40">
    <property type="entry name" value="lambda repressor-like DNA-binding domains"/>
    <property type="match status" value="1"/>
</dbReference>
<dbReference type="InterPro" id="IPR010982">
    <property type="entry name" value="Lambda_DNA-bd_dom_sf"/>
</dbReference>
<gene>
    <name evidence="2" type="ordered locus">TREAZ_2739</name>
</gene>